<reference evidence="1" key="1">
    <citation type="submission" date="2019-11" db="EMBL/GenBank/DDBJ databases">
        <title>Description of Pedobacter sp. LMG 31464T.</title>
        <authorList>
            <person name="Carlier A."/>
            <person name="Qi S."/>
            <person name="Vandamme P."/>
        </authorList>
    </citation>
    <scope>NUCLEOTIDE SEQUENCE</scope>
    <source>
        <strain evidence="1">LMG 31464</strain>
    </source>
</reference>
<organism evidence="1 2">
    <name type="scientific">Pedobacter planticolens</name>
    <dbReference type="NCBI Taxonomy" id="2679964"/>
    <lineage>
        <taxon>Bacteria</taxon>
        <taxon>Pseudomonadati</taxon>
        <taxon>Bacteroidota</taxon>
        <taxon>Sphingobacteriia</taxon>
        <taxon>Sphingobacteriales</taxon>
        <taxon>Sphingobacteriaceae</taxon>
        <taxon>Pedobacter</taxon>
    </lineage>
</organism>
<sequence length="69" mass="8345">MKIQEDRIIIYPADIMRWYGYDEKSRSSYLKHREIKLVMNIEEKRPLTIFHLSNYLGVSVDDIAKRLFP</sequence>
<dbReference type="EMBL" id="WNXD01000002">
    <property type="protein sequence ID" value="MBB2147236.1"/>
    <property type="molecule type" value="Genomic_DNA"/>
</dbReference>
<accession>A0A923E1X5</accession>
<gene>
    <name evidence="1" type="ORF">GM921_17175</name>
</gene>
<protein>
    <submittedName>
        <fullName evidence="1">Uncharacterized protein</fullName>
    </submittedName>
</protein>
<proteinExistence type="predicted"/>
<comment type="caution">
    <text evidence="1">The sequence shown here is derived from an EMBL/GenBank/DDBJ whole genome shotgun (WGS) entry which is preliminary data.</text>
</comment>
<evidence type="ECO:0000313" key="1">
    <source>
        <dbReference type="EMBL" id="MBB2147236.1"/>
    </source>
</evidence>
<dbReference type="Proteomes" id="UP000601055">
    <property type="component" value="Unassembled WGS sequence"/>
</dbReference>
<dbReference type="RefSeq" id="WP_182923854.1">
    <property type="nucleotide sequence ID" value="NZ_WNXD01000002.1"/>
</dbReference>
<keyword evidence="2" id="KW-1185">Reference proteome</keyword>
<name>A0A923E1X5_9SPHI</name>
<dbReference type="AlphaFoldDB" id="A0A923E1X5"/>
<evidence type="ECO:0000313" key="2">
    <source>
        <dbReference type="Proteomes" id="UP000601055"/>
    </source>
</evidence>